<protein>
    <submittedName>
        <fullName evidence="4">16S rRNA (Guanine(966)-N(2))-methyltransferase RsmD</fullName>
        <ecNumber evidence="4">2.1.1.171</ecNumber>
    </submittedName>
</protein>
<dbReference type="NCBIfam" id="TIGR00095">
    <property type="entry name" value="16S rRNA (guanine(966)-N(2))-methyltransferase RsmD"/>
    <property type="match status" value="1"/>
</dbReference>
<evidence type="ECO:0000313" key="4">
    <source>
        <dbReference type="EMBL" id="MDW0111887.1"/>
    </source>
</evidence>
<dbReference type="PROSITE" id="PS00092">
    <property type="entry name" value="N6_MTASE"/>
    <property type="match status" value="1"/>
</dbReference>
<keyword evidence="5" id="KW-1185">Reference proteome</keyword>
<evidence type="ECO:0000313" key="5">
    <source>
        <dbReference type="Proteomes" id="UP001282284"/>
    </source>
</evidence>
<evidence type="ECO:0000256" key="2">
    <source>
        <dbReference type="ARBA" id="ARBA00022679"/>
    </source>
</evidence>
<dbReference type="PANTHER" id="PTHR43542:SF1">
    <property type="entry name" value="METHYLTRANSFERASE"/>
    <property type="match status" value="1"/>
</dbReference>
<dbReference type="Gene3D" id="3.40.50.150">
    <property type="entry name" value="Vaccinia Virus protein VP39"/>
    <property type="match status" value="1"/>
</dbReference>
<keyword evidence="2 4" id="KW-0808">Transferase</keyword>
<dbReference type="EMBL" id="JAUBDI010000001">
    <property type="protein sequence ID" value="MDW0111887.1"/>
    <property type="molecule type" value="Genomic_DNA"/>
</dbReference>
<name>A0ABU4G673_9BACL</name>
<dbReference type="InterPro" id="IPR004398">
    <property type="entry name" value="RNA_MeTrfase_RsmD"/>
</dbReference>
<sequence>MRVVAGSRKGTPLKSIASNQTRPTSDKVKESIFNMIGPYFDGGVAVELFGGSGSLSIESLSRGIDSAYIFEKNPRACSVIKENVEKCRYTEQVKMIRGDARNAVKTLQASSVQVDLLFIDPPYAETSFYELAETFVQAGLLTEQAIIVCEHDKKLALPENYGDYCRTKNPIYGNSAISIYMK</sequence>
<dbReference type="GO" id="GO:0052913">
    <property type="term" value="F:16S rRNA (guanine(966)-N(2))-methyltransferase activity"/>
    <property type="evidence" value="ECO:0007669"/>
    <property type="project" value="UniProtKB-EC"/>
</dbReference>
<feature type="region of interest" description="Disordered" evidence="3">
    <location>
        <begin position="1"/>
        <end position="22"/>
    </location>
</feature>
<accession>A0ABU4G673</accession>
<dbReference type="Proteomes" id="UP001282284">
    <property type="component" value="Unassembled WGS sequence"/>
</dbReference>
<dbReference type="PANTHER" id="PTHR43542">
    <property type="entry name" value="METHYLTRANSFERASE"/>
    <property type="match status" value="1"/>
</dbReference>
<dbReference type="RefSeq" id="WP_317941758.1">
    <property type="nucleotide sequence ID" value="NZ_JAUBDI010000001.1"/>
</dbReference>
<keyword evidence="1 4" id="KW-0489">Methyltransferase</keyword>
<comment type="caution">
    <text evidence="4">The sequence shown here is derived from an EMBL/GenBank/DDBJ whole genome shotgun (WGS) entry which is preliminary data.</text>
</comment>
<reference evidence="4 5" key="1">
    <citation type="submission" date="2023-06" db="EMBL/GenBank/DDBJ databases">
        <title>Sporosarcina sp. nov., isolated from Korean traditional fermented seafood 'Jeotgal'.</title>
        <authorList>
            <person name="Yang A.I."/>
            <person name="Shin N.-R."/>
        </authorList>
    </citation>
    <scope>NUCLEOTIDE SEQUENCE [LARGE SCALE GENOMIC DNA]</scope>
    <source>
        <strain evidence="4 5">KCTC13119</strain>
    </source>
</reference>
<evidence type="ECO:0000256" key="3">
    <source>
        <dbReference type="SAM" id="MobiDB-lite"/>
    </source>
</evidence>
<dbReference type="SUPFAM" id="SSF53335">
    <property type="entry name" value="S-adenosyl-L-methionine-dependent methyltransferases"/>
    <property type="match status" value="1"/>
</dbReference>
<dbReference type="InterPro" id="IPR002052">
    <property type="entry name" value="DNA_methylase_N6_adenine_CS"/>
</dbReference>
<dbReference type="Pfam" id="PF03602">
    <property type="entry name" value="Cons_hypoth95"/>
    <property type="match status" value="1"/>
</dbReference>
<dbReference type="CDD" id="cd02440">
    <property type="entry name" value="AdoMet_MTases"/>
    <property type="match status" value="1"/>
</dbReference>
<evidence type="ECO:0000256" key="1">
    <source>
        <dbReference type="ARBA" id="ARBA00022603"/>
    </source>
</evidence>
<dbReference type="InterPro" id="IPR029063">
    <property type="entry name" value="SAM-dependent_MTases_sf"/>
</dbReference>
<proteinExistence type="predicted"/>
<dbReference type="PIRSF" id="PIRSF004553">
    <property type="entry name" value="CHP00095"/>
    <property type="match status" value="1"/>
</dbReference>
<organism evidence="4 5">
    <name type="scientific">Sporosarcina saromensis</name>
    <dbReference type="NCBI Taxonomy" id="359365"/>
    <lineage>
        <taxon>Bacteria</taxon>
        <taxon>Bacillati</taxon>
        <taxon>Bacillota</taxon>
        <taxon>Bacilli</taxon>
        <taxon>Bacillales</taxon>
        <taxon>Caryophanaceae</taxon>
        <taxon>Sporosarcina</taxon>
    </lineage>
</organism>
<gene>
    <name evidence="4" type="primary">rsmD</name>
    <name evidence="4" type="ORF">QT711_01725</name>
</gene>
<dbReference type="EC" id="2.1.1.171" evidence="4"/>